<name>A0AAJ7E0W9_9HYME</name>
<dbReference type="PANTHER" id="PTHR12415">
    <property type="entry name" value="TYROSYL-DNA PHOSPHODIESTERASE 1"/>
    <property type="match status" value="1"/>
</dbReference>
<dbReference type="InterPro" id="IPR010347">
    <property type="entry name" value="Tdp1"/>
</dbReference>
<evidence type="ECO:0000256" key="5">
    <source>
        <dbReference type="ARBA" id="ARBA00022801"/>
    </source>
</evidence>
<keyword evidence="13" id="KW-1185">Reference proteome</keyword>
<evidence type="ECO:0000256" key="6">
    <source>
        <dbReference type="ARBA" id="ARBA00022839"/>
    </source>
</evidence>
<evidence type="ECO:0000259" key="12">
    <source>
        <dbReference type="Pfam" id="PF10283"/>
    </source>
</evidence>
<keyword evidence="8" id="KW-0539">Nucleus</keyword>
<dbReference type="GO" id="GO:0005634">
    <property type="term" value="C:nucleus"/>
    <property type="evidence" value="ECO:0007669"/>
    <property type="project" value="UniProtKB-SubCell"/>
</dbReference>
<evidence type="ECO:0000256" key="11">
    <source>
        <dbReference type="PIRSR" id="PIRSR610347-3"/>
    </source>
</evidence>
<evidence type="ECO:0000256" key="3">
    <source>
        <dbReference type="ARBA" id="ARBA00022722"/>
    </source>
</evidence>
<proteinExistence type="inferred from homology"/>
<accession>A0AAJ7E0W9</accession>
<organism evidence="13 14">
    <name type="scientific">Ceratosolen solmsi marchali</name>
    <dbReference type="NCBI Taxonomy" id="326594"/>
    <lineage>
        <taxon>Eukaryota</taxon>
        <taxon>Metazoa</taxon>
        <taxon>Ecdysozoa</taxon>
        <taxon>Arthropoda</taxon>
        <taxon>Hexapoda</taxon>
        <taxon>Insecta</taxon>
        <taxon>Pterygota</taxon>
        <taxon>Neoptera</taxon>
        <taxon>Endopterygota</taxon>
        <taxon>Hymenoptera</taxon>
        <taxon>Apocrita</taxon>
        <taxon>Proctotrupomorpha</taxon>
        <taxon>Chalcidoidea</taxon>
        <taxon>Agaonidae</taxon>
        <taxon>Agaoninae</taxon>
        <taxon>Ceratosolen</taxon>
    </lineage>
</organism>
<feature type="binding site" evidence="10">
    <location>
        <position position="293"/>
    </location>
    <ligand>
        <name>substrate</name>
    </ligand>
</feature>
<feature type="domain" description="PBZ-type" evidence="12">
    <location>
        <begin position="14"/>
        <end position="37"/>
    </location>
</feature>
<evidence type="ECO:0000256" key="8">
    <source>
        <dbReference type="ARBA" id="ARBA00023242"/>
    </source>
</evidence>
<dbReference type="GO" id="GO:0006281">
    <property type="term" value="P:DNA repair"/>
    <property type="evidence" value="ECO:0007669"/>
    <property type="project" value="UniProtKB-KW"/>
</dbReference>
<dbReference type="Gene3D" id="3.30.870.10">
    <property type="entry name" value="Endonuclease Chain A"/>
    <property type="match status" value="2"/>
</dbReference>
<dbReference type="GO" id="GO:0017005">
    <property type="term" value="F:3'-tyrosyl-DNA phosphodiesterase activity"/>
    <property type="evidence" value="ECO:0007669"/>
    <property type="project" value="TreeGrafter"/>
</dbReference>
<feature type="active site" description="Proton donor/acceptor" evidence="9">
    <location>
        <position position="520"/>
    </location>
</feature>
<dbReference type="SUPFAM" id="SSF56024">
    <property type="entry name" value="Phospholipase D/nuclease"/>
    <property type="match status" value="2"/>
</dbReference>
<gene>
    <name evidence="14" type="primary">LOC105366739</name>
</gene>
<keyword evidence="4" id="KW-0227">DNA damage</keyword>
<keyword evidence="7" id="KW-0234">DNA repair</keyword>
<dbReference type="GeneID" id="105366739"/>
<evidence type="ECO:0000256" key="7">
    <source>
        <dbReference type="ARBA" id="ARBA00023204"/>
    </source>
</evidence>
<keyword evidence="6" id="KW-0269">Exonuclease</keyword>
<dbReference type="GO" id="GO:0004527">
    <property type="term" value="F:exonuclease activity"/>
    <property type="evidence" value="ECO:0007669"/>
    <property type="project" value="UniProtKB-KW"/>
</dbReference>
<sequence>MDNILKDSFSSGRRLCPYKDKCYRKNPIHFNEMSHPHLEKLIINQLDSPITIPNDINFKCTDKSLLLDQLTVLQMVLNKYKNINSKSQTIENNINPLEKTNTNQYDVKKLKDLEVNNKAIKLDLLKSEKDALIRKRASSNNIDNISESHINPIYSFYSNIDMQSFNQNSSPKKSSRHKIHLCVPGEFALKYALSSPYYFFLTFVEQSESTHKQEFTISFPELLDISLGEIVDSLHINFIVEIGWLCLQYVLAAQNPNMTIFCGSVCDPQTSLPANINLILVNMPSAYGCHHSKISVIKYSDNGIRIVISTANIYKDDWENRTQGIWLSPHLSQLPDSANSSDGDSPTEFKKYFIKYLTTYKQPQMKKWEHLIKRADFSAVNVFFLASTPGSHKSLNLNSWGHRRLSTILSEHAVLPPDASKWTLLLQCSSIGSLGSNYEDWLLPNIVASMSKDKAKEFKSNPNCNLIYPSLKNYIESFDYKTGSCCLPYTKKNHEKQKWLKKYLHQWRAEENSRTKAMPHIKSYTRISPDCTQIPWFVLTSANLSKSAWGTTAKSGISHYIMNYEAGIVFIPKFIITQTTFPIRKSNSSKIPVFRLPYDLPLTQYQPSDTPFVIDFLSN</sequence>
<evidence type="ECO:0000313" key="14">
    <source>
        <dbReference type="RefSeq" id="XP_011503580.1"/>
    </source>
</evidence>
<dbReference type="Pfam" id="PF06087">
    <property type="entry name" value="Tyr-DNA_phospho"/>
    <property type="match status" value="1"/>
</dbReference>
<dbReference type="PANTHER" id="PTHR12415:SF0">
    <property type="entry name" value="TYROSYL-DNA PHOSPHODIESTERASE 1"/>
    <property type="match status" value="1"/>
</dbReference>
<dbReference type="GO" id="GO:0003690">
    <property type="term" value="F:double-stranded DNA binding"/>
    <property type="evidence" value="ECO:0007669"/>
    <property type="project" value="TreeGrafter"/>
</dbReference>
<feature type="active site" description="Nucleophile" evidence="9">
    <location>
        <position position="291"/>
    </location>
</feature>
<evidence type="ECO:0000256" key="9">
    <source>
        <dbReference type="PIRSR" id="PIRSR610347-1"/>
    </source>
</evidence>
<dbReference type="Proteomes" id="UP000695007">
    <property type="component" value="Unplaced"/>
</dbReference>
<protein>
    <submittedName>
        <fullName evidence="14">Probable tyrosyl-DNA phosphodiesterase</fullName>
    </submittedName>
</protein>
<evidence type="ECO:0000256" key="1">
    <source>
        <dbReference type="ARBA" id="ARBA00004123"/>
    </source>
</evidence>
<feature type="site" description="Interaction with DNA" evidence="11">
    <location>
        <position position="545"/>
    </location>
</feature>
<evidence type="ECO:0000256" key="2">
    <source>
        <dbReference type="ARBA" id="ARBA00010205"/>
    </source>
</evidence>
<feature type="binding site" evidence="10">
    <location>
        <position position="522"/>
    </location>
    <ligand>
        <name>substrate</name>
    </ligand>
</feature>
<comment type="similarity">
    <text evidence="2">Belongs to the tyrosyl-DNA phosphodiesterase family.</text>
</comment>
<dbReference type="Pfam" id="PF10283">
    <property type="entry name" value="zf-CCHH"/>
    <property type="match status" value="1"/>
</dbReference>
<dbReference type="RefSeq" id="XP_011503580.1">
    <property type="nucleotide sequence ID" value="XM_011505278.1"/>
</dbReference>
<evidence type="ECO:0000256" key="10">
    <source>
        <dbReference type="PIRSR" id="PIRSR610347-2"/>
    </source>
</evidence>
<keyword evidence="3" id="KW-0540">Nuclease</keyword>
<keyword evidence="5" id="KW-0378">Hydrolase</keyword>
<reference evidence="14" key="1">
    <citation type="submission" date="2025-08" db="UniProtKB">
        <authorList>
            <consortium name="RefSeq"/>
        </authorList>
    </citation>
    <scope>IDENTIFICATION</scope>
</reference>
<evidence type="ECO:0000256" key="4">
    <source>
        <dbReference type="ARBA" id="ARBA00022763"/>
    </source>
</evidence>
<comment type="subcellular location">
    <subcellularLocation>
        <location evidence="1">Nucleus</location>
    </subcellularLocation>
</comment>
<dbReference type="KEGG" id="csol:105366739"/>
<dbReference type="InterPro" id="IPR019406">
    <property type="entry name" value="APLF_PBZ"/>
</dbReference>
<dbReference type="GO" id="GO:0003697">
    <property type="term" value="F:single-stranded DNA binding"/>
    <property type="evidence" value="ECO:0007669"/>
    <property type="project" value="TreeGrafter"/>
</dbReference>
<evidence type="ECO:0000313" key="13">
    <source>
        <dbReference type="Proteomes" id="UP000695007"/>
    </source>
</evidence>
<dbReference type="AlphaFoldDB" id="A0AAJ7E0W9"/>